<sequence>MKCQKCHHNEATIHVQDLGDFCLSCHNELMAELQGMEQPEVFPKNLSVKAADGHRHRFIITTMILPGMVIWRAVEKNGGYEFVYHARPADNQTTAFERLLEKIEQGLSYQSLESEADGPLFDNAIEIAAAPFSLKAIGTFRIDYDSQDDTASLIIDGKAVALADWGRALTAYEGFNLDYQIRDLAEAVLGPETVLKPVSINPDQIDARFKRTLGWFLEDGFLSTARASACEDALYDCIDDLKLLCQSGDRETAQKLGQRISKRLLAVENDDDSFPEYLLTQIDAALAL</sequence>
<evidence type="ECO:0000259" key="3">
    <source>
        <dbReference type="Pfam" id="PF24828"/>
    </source>
</evidence>
<evidence type="ECO:0000259" key="2">
    <source>
        <dbReference type="Pfam" id="PF24735"/>
    </source>
</evidence>
<name>A0ABR6WRG9_9FIRM</name>
<gene>
    <name evidence="4" type="ORF">GH808_00630</name>
</gene>
<feature type="domain" description="DUF7686" evidence="2">
    <location>
        <begin position="42"/>
        <end position="108"/>
    </location>
</feature>
<dbReference type="Pfam" id="PF24734">
    <property type="entry name" value="DUF7685"/>
    <property type="match status" value="1"/>
</dbReference>
<comment type="caution">
    <text evidence="4">The sequence shown here is derived from an EMBL/GenBank/DDBJ whole genome shotgun (WGS) entry which is preliminary data.</text>
</comment>
<dbReference type="InterPro" id="IPR056130">
    <property type="entry name" value="DUF7713"/>
</dbReference>
<keyword evidence="5" id="KW-1185">Reference proteome</keyword>
<dbReference type="Pfam" id="PF24735">
    <property type="entry name" value="DUF7686"/>
    <property type="match status" value="1"/>
</dbReference>
<dbReference type="RefSeq" id="WP_186840869.1">
    <property type="nucleotide sequence ID" value="NZ_WJBC01000001.1"/>
</dbReference>
<proteinExistence type="predicted"/>
<feature type="domain" description="DUF7685" evidence="1">
    <location>
        <begin position="2"/>
        <end position="37"/>
    </location>
</feature>
<reference evidence="4 5" key="1">
    <citation type="journal article" date="2020" name="mSystems">
        <title>Defining Genomic and Predicted Metabolic Features of the Acetobacterium Genus.</title>
        <authorList>
            <person name="Ross D.E."/>
            <person name="Marshall C.W."/>
            <person name="Gulliver D."/>
            <person name="May H.D."/>
            <person name="Norman R.S."/>
        </authorList>
    </citation>
    <scope>NUCLEOTIDE SEQUENCE [LARGE SCALE GENOMIC DNA]</scope>
    <source>
        <strain evidence="4 5">DSM 8238</strain>
    </source>
</reference>
<protein>
    <submittedName>
        <fullName evidence="4">Uncharacterized protein</fullName>
    </submittedName>
</protein>
<evidence type="ECO:0000313" key="4">
    <source>
        <dbReference type="EMBL" id="MBC3802948.1"/>
    </source>
</evidence>
<evidence type="ECO:0000259" key="1">
    <source>
        <dbReference type="Pfam" id="PF24734"/>
    </source>
</evidence>
<organism evidence="4 5">
    <name type="scientific">Acetobacterium fimetarium</name>
    <dbReference type="NCBI Taxonomy" id="52691"/>
    <lineage>
        <taxon>Bacteria</taxon>
        <taxon>Bacillati</taxon>
        <taxon>Bacillota</taxon>
        <taxon>Clostridia</taxon>
        <taxon>Eubacteriales</taxon>
        <taxon>Eubacteriaceae</taxon>
        <taxon>Acetobacterium</taxon>
    </lineage>
</organism>
<accession>A0ABR6WRG9</accession>
<dbReference type="EMBL" id="WJBC01000001">
    <property type="protein sequence ID" value="MBC3802948.1"/>
    <property type="molecule type" value="Genomic_DNA"/>
</dbReference>
<dbReference type="Pfam" id="PF24828">
    <property type="entry name" value="DUF7713"/>
    <property type="match status" value="1"/>
</dbReference>
<evidence type="ECO:0000313" key="5">
    <source>
        <dbReference type="Proteomes" id="UP000603234"/>
    </source>
</evidence>
<dbReference type="Proteomes" id="UP000603234">
    <property type="component" value="Unassembled WGS sequence"/>
</dbReference>
<feature type="domain" description="DUF7713" evidence="3">
    <location>
        <begin position="134"/>
        <end position="185"/>
    </location>
</feature>
<dbReference type="InterPro" id="IPR056103">
    <property type="entry name" value="DUF7686"/>
</dbReference>
<dbReference type="InterPro" id="IPR056102">
    <property type="entry name" value="DUF7685"/>
</dbReference>